<dbReference type="EMBL" id="NGJX01000009">
    <property type="protein sequence ID" value="RSU01045.1"/>
    <property type="molecule type" value="Genomic_DNA"/>
</dbReference>
<keyword evidence="2" id="KW-1185">Reference proteome</keyword>
<dbReference type="OrthoDB" id="411397at2"/>
<dbReference type="Pfam" id="PF08984">
    <property type="entry name" value="DUF1858"/>
    <property type="match status" value="1"/>
</dbReference>
<dbReference type="InterPro" id="IPR015077">
    <property type="entry name" value="DUF1858"/>
</dbReference>
<protein>
    <submittedName>
        <fullName evidence="1">Uncharacterized protein</fullName>
    </submittedName>
</protein>
<gene>
    <name evidence="1" type="ORF">CBF32_09280</name>
</gene>
<dbReference type="Gene3D" id="1.10.3910.10">
    <property type="entry name" value="SP0561-like"/>
    <property type="match status" value="1"/>
</dbReference>
<evidence type="ECO:0000313" key="1">
    <source>
        <dbReference type="EMBL" id="RSU01045.1"/>
    </source>
</evidence>
<dbReference type="Proteomes" id="UP000288197">
    <property type="component" value="Unassembled WGS sequence"/>
</dbReference>
<reference evidence="1 2" key="1">
    <citation type="submission" date="2017-05" db="EMBL/GenBank/DDBJ databases">
        <title>Vagococcus spp. assemblies.</title>
        <authorList>
            <person name="Gulvik C.A."/>
        </authorList>
    </citation>
    <scope>NUCLEOTIDE SEQUENCE [LARGE SCALE GENOMIC DNA]</scope>
    <source>
        <strain evidence="1 2">NCFB 2497</strain>
    </source>
</reference>
<organism evidence="1 2">
    <name type="scientific">Vagococcus fluvialis</name>
    <dbReference type="NCBI Taxonomy" id="2738"/>
    <lineage>
        <taxon>Bacteria</taxon>
        <taxon>Bacillati</taxon>
        <taxon>Bacillota</taxon>
        <taxon>Bacilli</taxon>
        <taxon>Lactobacillales</taxon>
        <taxon>Enterococcaceae</taxon>
        <taxon>Vagococcus</taxon>
    </lineage>
</organism>
<name>A0A369AYY3_9ENTE</name>
<comment type="caution">
    <text evidence="1">The sequence shown here is derived from an EMBL/GenBank/DDBJ whole genome shotgun (WGS) entry which is preliminary data.</text>
</comment>
<proteinExistence type="predicted"/>
<evidence type="ECO:0000313" key="2">
    <source>
        <dbReference type="Proteomes" id="UP000288197"/>
    </source>
</evidence>
<accession>A0A369AYY3</accession>
<dbReference type="InterPro" id="IPR038062">
    <property type="entry name" value="ScdA-like_N_sf"/>
</dbReference>
<dbReference type="RefSeq" id="WP_114290036.1">
    <property type="nucleotide sequence ID" value="NZ_NGJX01000009.1"/>
</dbReference>
<dbReference type="SUPFAM" id="SSF140683">
    <property type="entry name" value="SP0561-like"/>
    <property type="match status" value="1"/>
</dbReference>
<sequence length="79" mass="9259">MKEITTDMTVFQMIEIYPEIRELLIDLGLNGVENPLMLRTAGKKMTIQKGAQFKKIPWEKVEILFNEHGFVFKEETNNE</sequence>
<dbReference type="AlphaFoldDB" id="A0A369AYY3"/>
<dbReference type="GeneID" id="63146914"/>